<keyword evidence="1" id="KW-0812">Transmembrane</keyword>
<feature type="transmembrane region" description="Helical" evidence="1">
    <location>
        <begin position="122"/>
        <end position="141"/>
    </location>
</feature>
<protein>
    <submittedName>
        <fullName evidence="2">Uncharacterized protein</fullName>
    </submittedName>
</protein>
<sequence length="178" mass="19193">MWLGLPLQLRPLPSVAWSTAAASSVVVCSFVRYHLQLCLSSVTTFPSTAGPTSAIAFTTVATFTSTYVVATLASVSYSCSYYLLLSVSLLLASVHITASSSLPPMLLPRWHPSPPVAGLQLLSSHLIAAFASFSTHHRLLLSSNSFFTPSCPLLSPFILVQVLLSILQAISEPYWFFN</sequence>
<evidence type="ECO:0000313" key="2">
    <source>
        <dbReference type="EMBL" id="RRT69724.1"/>
    </source>
</evidence>
<accession>A0A427A0J1</accession>
<keyword evidence="1" id="KW-1133">Transmembrane helix</keyword>
<evidence type="ECO:0000313" key="3">
    <source>
        <dbReference type="Proteomes" id="UP000287651"/>
    </source>
</evidence>
<name>A0A427A0J1_ENSVE</name>
<reference evidence="2 3" key="1">
    <citation type="journal article" date="2014" name="Agronomy (Basel)">
        <title>A Draft Genome Sequence for Ensete ventricosum, the Drought-Tolerant Tree Against Hunger.</title>
        <authorList>
            <person name="Harrison J."/>
            <person name="Moore K.A."/>
            <person name="Paszkiewicz K."/>
            <person name="Jones T."/>
            <person name="Grant M."/>
            <person name="Ambacheew D."/>
            <person name="Muzemil S."/>
            <person name="Studholme D.J."/>
        </authorList>
    </citation>
    <scope>NUCLEOTIDE SEQUENCE [LARGE SCALE GENOMIC DNA]</scope>
</reference>
<dbReference type="AlphaFoldDB" id="A0A427A0J1"/>
<proteinExistence type="predicted"/>
<feature type="transmembrane region" description="Helical" evidence="1">
    <location>
        <begin position="153"/>
        <end position="171"/>
    </location>
</feature>
<dbReference type="EMBL" id="AMZH03004254">
    <property type="protein sequence ID" value="RRT69724.1"/>
    <property type="molecule type" value="Genomic_DNA"/>
</dbReference>
<keyword evidence="1" id="KW-0472">Membrane</keyword>
<feature type="transmembrane region" description="Helical" evidence="1">
    <location>
        <begin position="12"/>
        <end position="35"/>
    </location>
</feature>
<gene>
    <name evidence="2" type="ORF">B296_00037078</name>
</gene>
<comment type="caution">
    <text evidence="2">The sequence shown here is derived from an EMBL/GenBank/DDBJ whole genome shotgun (WGS) entry which is preliminary data.</text>
</comment>
<organism evidence="2 3">
    <name type="scientific">Ensete ventricosum</name>
    <name type="common">Abyssinian banana</name>
    <name type="synonym">Musa ensete</name>
    <dbReference type="NCBI Taxonomy" id="4639"/>
    <lineage>
        <taxon>Eukaryota</taxon>
        <taxon>Viridiplantae</taxon>
        <taxon>Streptophyta</taxon>
        <taxon>Embryophyta</taxon>
        <taxon>Tracheophyta</taxon>
        <taxon>Spermatophyta</taxon>
        <taxon>Magnoliopsida</taxon>
        <taxon>Liliopsida</taxon>
        <taxon>Zingiberales</taxon>
        <taxon>Musaceae</taxon>
        <taxon>Ensete</taxon>
    </lineage>
</organism>
<dbReference type="Proteomes" id="UP000287651">
    <property type="component" value="Unassembled WGS sequence"/>
</dbReference>
<feature type="transmembrane region" description="Helical" evidence="1">
    <location>
        <begin position="55"/>
        <end position="75"/>
    </location>
</feature>
<feature type="transmembrane region" description="Helical" evidence="1">
    <location>
        <begin position="82"/>
        <end position="102"/>
    </location>
</feature>
<evidence type="ECO:0000256" key="1">
    <source>
        <dbReference type="SAM" id="Phobius"/>
    </source>
</evidence>